<dbReference type="RefSeq" id="WP_278916435.1">
    <property type="nucleotide sequence ID" value="NZ_DYTS01000148.1"/>
</dbReference>
<accession>A0A921NGD1</accession>
<feature type="compositionally biased region" description="Low complexity" evidence="1">
    <location>
        <begin position="19"/>
        <end position="32"/>
    </location>
</feature>
<feature type="region of interest" description="Disordered" evidence="1">
    <location>
        <begin position="1"/>
        <end position="42"/>
    </location>
</feature>
<feature type="compositionally biased region" description="Pro residues" evidence="1">
    <location>
        <begin position="111"/>
        <end position="120"/>
    </location>
</feature>
<organism evidence="2 3">
    <name type="scientific">Pseudomonas lactis</name>
    <dbReference type="NCBI Taxonomy" id="1615674"/>
    <lineage>
        <taxon>Bacteria</taxon>
        <taxon>Pseudomonadati</taxon>
        <taxon>Pseudomonadota</taxon>
        <taxon>Gammaproteobacteria</taxon>
        <taxon>Pseudomonadales</taxon>
        <taxon>Pseudomonadaceae</taxon>
        <taxon>Pseudomonas</taxon>
    </lineage>
</organism>
<evidence type="ECO:0000256" key="1">
    <source>
        <dbReference type="SAM" id="MobiDB-lite"/>
    </source>
</evidence>
<gene>
    <name evidence="2" type="ORF">K8W20_08345</name>
</gene>
<dbReference type="EMBL" id="DYTS01000148">
    <property type="protein sequence ID" value="HJH18708.1"/>
    <property type="molecule type" value="Genomic_DNA"/>
</dbReference>
<feature type="compositionally biased region" description="Polar residues" evidence="1">
    <location>
        <begin position="1"/>
        <end position="12"/>
    </location>
</feature>
<name>A0A921NGD1_9PSED</name>
<dbReference type="Proteomes" id="UP000752172">
    <property type="component" value="Unassembled WGS sequence"/>
</dbReference>
<reference evidence="2" key="1">
    <citation type="journal article" date="2021" name="PeerJ">
        <title>Extensive microbial diversity within the chicken gut microbiome revealed by metagenomics and culture.</title>
        <authorList>
            <person name="Gilroy R."/>
            <person name="Ravi A."/>
            <person name="Getino M."/>
            <person name="Pursley I."/>
            <person name="Horton D.L."/>
            <person name="Alikhan N.F."/>
            <person name="Baker D."/>
            <person name="Gharbi K."/>
            <person name="Hall N."/>
            <person name="Watson M."/>
            <person name="Adriaenssens E.M."/>
            <person name="Foster-Nyarko E."/>
            <person name="Jarju S."/>
            <person name="Secka A."/>
            <person name="Antonio M."/>
            <person name="Oren A."/>
            <person name="Chaudhuri R.R."/>
            <person name="La Ragione R."/>
            <person name="Hildebrand F."/>
            <person name="Pallen M.J."/>
        </authorList>
    </citation>
    <scope>NUCLEOTIDE SEQUENCE</scope>
    <source>
        <strain evidence="2">ChiSjej2B20-17149</strain>
    </source>
</reference>
<protein>
    <recommendedName>
        <fullName evidence="4">Type III secretion effector protein</fullName>
    </recommendedName>
</protein>
<proteinExistence type="predicted"/>
<sequence>MTAGSSGQSTASRLKDALTKGPQTPPLGGTTPVKPAESPKVSVADVTQRLLDADRLVKSGVISTSPSTGKMVKDAFINAGINGMVSAPINVGAYAGSVAAGEAIKGQYVPSPVPPPPPHLPGGVQAGQKPAPPVVTPPTPDEPAPGATRHLDRVEKVLLEFANLIITLAGNTGDRLVMDDAWPKERGARMSNLEQLLDVSESHMKQIAEDNELIFKPHTESQTSPGIGGRLGVIERRYHALKKTADRIMTLKGAELNNAGTTV</sequence>
<feature type="region of interest" description="Disordered" evidence="1">
    <location>
        <begin position="110"/>
        <end position="147"/>
    </location>
</feature>
<evidence type="ECO:0000313" key="2">
    <source>
        <dbReference type="EMBL" id="HJH18708.1"/>
    </source>
</evidence>
<evidence type="ECO:0008006" key="4">
    <source>
        <dbReference type="Google" id="ProtNLM"/>
    </source>
</evidence>
<evidence type="ECO:0000313" key="3">
    <source>
        <dbReference type="Proteomes" id="UP000752172"/>
    </source>
</evidence>
<dbReference type="AlphaFoldDB" id="A0A921NGD1"/>
<feature type="compositionally biased region" description="Pro residues" evidence="1">
    <location>
        <begin position="130"/>
        <end position="143"/>
    </location>
</feature>
<comment type="caution">
    <text evidence="2">The sequence shown here is derived from an EMBL/GenBank/DDBJ whole genome shotgun (WGS) entry which is preliminary data.</text>
</comment>
<reference evidence="2" key="2">
    <citation type="submission" date="2021-09" db="EMBL/GenBank/DDBJ databases">
        <authorList>
            <person name="Gilroy R."/>
        </authorList>
    </citation>
    <scope>NUCLEOTIDE SEQUENCE</scope>
    <source>
        <strain evidence="2">ChiSjej2B20-17149</strain>
    </source>
</reference>